<keyword evidence="7" id="KW-0762">Sugar transport</keyword>
<dbReference type="Proteomes" id="UP000285624">
    <property type="component" value="Unassembled WGS sequence"/>
</dbReference>
<evidence type="ECO:0000256" key="1">
    <source>
        <dbReference type="ARBA" id="ARBA00004651"/>
    </source>
</evidence>
<evidence type="ECO:0000256" key="12">
    <source>
        <dbReference type="ARBA" id="ARBA00023136"/>
    </source>
</evidence>
<evidence type="ECO:0000256" key="8">
    <source>
        <dbReference type="ARBA" id="ARBA00022692"/>
    </source>
</evidence>
<dbReference type="Pfam" id="PF03083">
    <property type="entry name" value="MtN3_slv"/>
    <property type="match status" value="4"/>
</dbReference>
<sequence length="575" mass="63111">MMAFLAALRVLTTIAALMVGMSPLPDFWRIHKMQTTGEVSILPITLLFCNSFMWAIYGYKTGNIFPVLVVNMYGMSTSVVFSSIFYRWSTDRESIHKLWKQAACMLAAGSLYVIVGGCGATGQTPDQVVATLGFFAVVINIALYASPLANMKKVIQTKDASSLPIAICTVFLGNALLWVLYALTVGDMFVMVPNLLGMILCVAQVALYIVYRPGRMQTTDQSTDVFVPVYQAGTRKDYVFKLCGVALLLLAIDTVYYFLGIKGVTNQSDSVVEKTLGFICITFNVALYASPLETMEKCRMPSARSLLTTCSSVLLNVSPWPEFARINRQRTPGPLTVLPVVMLFCNSFLWTMYGFMVGQLFPLFATCFMGQCTCIGFILIYYRWSPDRPAVRRLCLKAGSIMAMAMLYVILGAHGFTHQSRNQVVTTLGFMCITVNICLYASPLDTMKRVVQTKSAASLPISLCTVNLLNGLLWVAFGLTEGDYFVLTPNAIGSVLSTVQVALYFMYCSTEESRREEAEIQAAAAALETMSKASNVVKPSHSYGSLGAIPHTCHSVVDVHADREKEPLLVIAAAN</sequence>
<proteinExistence type="inferred from homology"/>
<evidence type="ECO:0000256" key="2">
    <source>
        <dbReference type="ARBA" id="ARBA00004653"/>
    </source>
</evidence>
<evidence type="ECO:0000313" key="15">
    <source>
        <dbReference type="EMBL" id="RLN79420.1"/>
    </source>
</evidence>
<feature type="transmembrane region" description="Helical" evidence="13">
    <location>
        <begin position="128"/>
        <end position="149"/>
    </location>
</feature>
<dbReference type="GO" id="GO:0005886">
    <property type="term" value="C:plasma membrane"/>
    <property type="evidence" value="ECO:0007669"/>
    <property type="project" value="UniProtKB-SubCell"/>
</dbReference>
<evidence type="ECO:0000313" key="16">
    <source>
        <dbReference type="Proteomes" id="UP000285624"/>
    </source>
</evidence>
<dbReference type="STRING" id="325452.A0A3R7J6Y5"/>
<evidence type="ECO:0000256" key="5">
    <source>
        <dbReference type="ARBA" id="ARBA00022448"/>
    </source>
</evidence>
<dbReference type="Proteomes" id="UP000285883">
    <property type="component" value="Unassembled WGS sequence"/>
</dbReference>
<feature type="transmembrane region" description="Helical" evidence="13">
    <location>
        <begin position="189"/>
        <end position="211"/>
    </location>
</feature>
<evidence type="ECO:0000256" key="6">
    <source>
        <dbReference type="ARBA" id="ARBA00022475"/>
    </source>
</evidence>
<feature type="transmembrane region" description="Helical" evidence="13">
    <location>
        <begin position="6"/>
        <end position="27"/>
    </location>
</feature>
<feature type="transmembrane region" description="Helical" evidence="13">
    <location>
        <begin position="361"/>
        <end position="382"/>
    </location>
</feature>
<organism evidence="15 16">
    <name type="scientific">Phytophthora kernoviae</name>
    <dbReference type="NCBI Taxonomy" id="325452"/>
    <lineage>
        <taxon>Eukaryota</taxon>
        <taxon>Sar</taxon>
        <taxon>Stramenopiles</taxon>
        <taxon>Oomycota</taxon>
        <taxon>Peronosporomycetes</taxon>
        <taxon>Peronosporales</taxon>
        <taxon>Peronosporaceae</taxon>
        <taxon>Phytophthora</taxon>
    </lineage>
</organism>
<keyword evidence="9" id="KW-0677">Repeat</keyword>
<feature type="transmembrane region" description="Helical" evidence="13">
    <location>
        <begin position="484"/>
        <end position="507"/>
    </location>
</feature>
<dbReference type="InterPro" id="IPR004316">
    <property type="entry name" value="SWEET_rpt"/>
</dbReference>
<keyword evidence="10 13" id="KW-1133">Transmembrane helix</keyword>
<evidence type="ECO:0000256" key="13">
    <source>
        <dbReference type="SAM" id="Phobius"/>
    </source>
</evidence>
<evidence type="ECO:0000256" key="4">
    <source>
        <dbReference type="ARBA" id="ARBA00021741"/>
    </source>
</evidence>
<dbReference type="EMBL" id="MBDN02000146">
    <property type="protein sequence ID" value="RLN79420.1"/>
    <property type="molecule type" value="Genomic_DNA"/>
</dbReference>
<comment type="subcellular location">
    <subcellularLocation>
        <location evidence="1">Cell membrane</location>
        <topology evidence="1">Multi-pass membrane protein</topology>
    </subcellularLocation>
    <subcellularLocation>
        <location evidence="2">Golgi apparatus membrane</location>
        <topology evidence="2">Multi-pass membrane protein</topology>
    </subcellularLocation>
</comment>
<evidence type="ECO:0000256" key="3">
    <source>
        <dbReference type="ARBA" id="ARBA00007809"/>
    </source>
</evidence>
<dbReference type="FunFam" id="1.20.1280.290:FF:000007">
    <property type="entry name" value="Bidirectional sugar transporter SWEET7"/>
    <property type="match status" value="2"/>
</dbReference>
<keyword evidence="8 13" id="KW-0812">Transmembrane</keyword>
<feature type="transmembrane region" description="Helical" evidence="13">
    <location>
        <begin position="98"/>
        <end position="122"/>
    </location>
</feature>
<feature type="transmembrane region" description="Helical" evidence="13">
    <location>
        <begin position="238"/>
        <end position="259"/>
    </location>
</feature>
<dbReference type="EMBL" id="MAYM02001951">
    <property type="protein sequence ID" value="RLN06504.1"/>
    <property type="molecule type" value="Genomic_DNA"/>
</dbReference>
<feature type="transmembrane region" description="Helical" evidence="13">
    <location>
        <begin position="423"/>
        <end position="444"/>
    </location>
</feature>
<dbReference type="GO" id="GO:0051119">
    <property type="term" value="F:sugar transmembrane transporter activity"/>
    <property type="evidence" value="ECO:0007669"/>
    <property type="project" value="InterPro"/>
</dbReference>
<feature type="transmembrane region" description="Helical" evidence="13">
    <location>
        <begin position="456"/>
        <end position="478"/>
    </location>
</feature>
<evidence type="ECO:0000313" key="17">
    <source>
        <dbReference type="Proteomes" id="UP000285883"/>
    </source>
</evidence>
<feature type="transmembrane region" description="Helical" evidence="13">
    <location>
        <begin position="39"/>
        <end position="57"/>
    </location>
</feature>
<feature type="transmembrane region" description="Helical" evidence="13">
    <location>
        <begin position="394"/>
        <end position="417"/>
    </location>
</feature>
<dbReference type="PANTHER" id="PTHR10791:SF30">
    <property type="entry name" value="SUGAR TRANSPORTER SWEET1"/>
    <property type="match status" value="1"/>
</dbReference>
<evidence type="ECO:0000256" key="11">
    <source>
        <dbReference type="ARBA" id="ARBA00023034"/>
    </source>
</evidence>
<feature type="transmembrane region" description="Helical" evidence="13">
    <location>
        <begin position="161"/>
        <end position="183"/>
    </location>
</feature>
<accession>A0A3R7J6Y5</accession>
<dbReference type="AlphaFoldDB" id="A0A3R7J6Y5"/>
<comment type="similarity">
    <text evidence="3">Belongs to the SWEET sugar transporter family.</text>
</comment>
<feature type="transmembrane region" description="Helical" evidence="13">
    <location>
        <begin position="335"/>
        <end position="355"/>
    </location>
</feature>
<dbReference type="Gene3D" id="1.20.1280.290">
    <property type="match status" value="4"/>
</dbReference>
<dbReference type="FunFam" id="1.20.1280.290:FF:000004">
    <property type="entry name" value="Sugar transporter SWEET"/>
    <property type="match status" value="2"/>
</dbReference>
<protein>
    <recommendedName>
        <fullName evidence="4">Sugar transporter SWEET1</fullName>
    </recommendedName>
</protein>
<reference evidence="16 17" key="1">
    <citation type="submission" date="2018-07" db="EMBL/GenBank/DDBJ databases">
        <title>Genome sequencing of oomycete isolates from Chile give support for New Zealand origin for Phytophthora kernoviae and make available the first Nothophytophthora sp. genome.</title>
        <authorList>
            <person name="Studholme D.J."/>
            <person name="Sanfuentes E."/>
            <person name="Panda P."/>
            <person name="Hill R."/>
            <person name="Sambles C."/>
            <person name="Grant M."/>
            <person name="Williams N.M."/>
            <person name="Mcdougal R.L."/>
        </authorList>
    </citation>
    <scope>NUCLEOTIDE SEQUENCE [LARGE SCALE GENOMIC DNA]</scope>
    <source>
        <strain evidence="14">Chile2</strain>
        <strain evidence="15">Chile4</strain>
    </source>
</reference>
<evidence type="ECO:0000256" key="10">
    <source>
        <dbReference type="ARBA" id="ARBA00022989"/>
    </source>
</evidence>
<dbReference type="PANTHER" id="PTHR10791">
    <property type="entry name" value="RAG1-ACTIVATING PROTEIN 1"/>
    <property type="match status" value="1"/>
</dbReference>
<feature type="transmembrane region" description="Helical" evidence="13">
    <location>
        <begin position="63"/>
        <end position="86"/>
    </location>
</feature>
<keyword evidence="6" id="KW-1003">Cell membrane</keyword>
<comment type="caution">
    <text evidence="15">The sequence shown here is derived from an EMBL/GenBank/DDBJ whole genome shotgun (WGS) entry which is preliminary data.</text>
</comment>
<dbReference type="GO" id="GO:0000139">
    <property type="term" value="C:Golgi membrane"/>
    <property type="evidence" value="ECO:0007669"/>
    <property type="project" value="UniProtKB-SubCell"/>
</dbReference>
<dbReference type="InterPro" id="IPR047664">
    <property type="entry name" value="SWEET"/>
</dbReference>
<evidence type="ECO:0000256" key="9">
    <source>
        <dbReference type="ARBA" id="ARBA00022737"/>
    </source>
</evidence>
<keyword evidence="5" id="KW-0813">Transport</keyword>
<gene>
    <name evidence="14" type="ORF">BBI17_004609</name>
    <name evidence="15" type="ORF">BBO99_00005276</name>
</gene>
<evidence type="ECO:0000256" key="7">
    <source>
        <dbReference type="ARBA" id="ARBA00022597"/>
    </source>
</evidence>
<keyword evidence="16" id="KW-1185">Reference proteome</keyword>
<evidence type="ECO:0000313" key="14">
    <source>
        <dbReference type="EMBL" id="RLN06504.1"/>
    </source>
</evidence>
<keyword evidence="11" id="KW-0333">Golgi apparatus</keyword>
<keyword evidence="12 13" id="KW-0472">Membrane</keyword>
<feature type="transmembrane region" description="Helical" evidence="13">
    <location>
        <begin position="271"/>
        <end position="290"/>
    </location>
</feature>
<name>A0A3R7J6Y5_9STRA</name>